<dbReference type="GO" id="GO:0005524">
    <property type="term" value="F:ATP binding"/>
    <property type="evidence" value="ECO:0007669"/>
    <property type="project" value="UniProtKB-KW"/>
</dbReference>
<dbReference type="EC" id="5.6.2.4" evidence="16"/>
<keyword evidence="4" id="KW-0479">Metal-binding</keyword>
<dbReference type="GO" id="GO:0003677">
    <property type="term" value="F:DNA binding"/>
    <property type="evidence" value="ECO:0007669"/>
    <property type="project" value="UniProtKB-KW"/>
</dbReference>
<evidence type="ECO:0000256" key="9">
    <source>
        <dbReference type="ARBA" id="ARBA00022833"/>
    </source>
</evidence>
<dbReference type="GO" id="GO:0043590">
    <property type="term" value="C:bacterial nucleoid"/>
    <property type="evidence" value="ECO:0007669"/>
    <property type="project" value="TreeGrafter"/>
</dbReference>
<dbReference type="Pfam" id="PF00270">
    <property type="entry name" value="DEAD"/>
    <property type="match status" value="1"/>
</dbReference>
<dbReference type="GO" id="GO:0005737">
    <property type="term" value="C:cytoplasm"/>
    <property type="evidence" value="ECO:0007669"/>
    <property type="project" value="TreeGrafter"/>
</dbReference>
<comment type="similarity">
    <text evidence="3">Belongs to the helicase family. RecQ subfamily.</text>
</comment>
<keyword evidence="9" id="KW-0862">Zinc</keyword>
<dbReference type="SMART" id="SM00487">
    <property type="entry name" value="DEXDc"/>
    <property type="match status" value="1"/>
</dbReference>
<dbReference type="GO" id="GO:0006281">
    <property type="term" value="P:DNA repair"/>
    <property type="evidence" value="ECO:0007669"/>
    <property type="project" value="UniProtKB-KW"/>
</dbReference>
<dbReference type="FunFam" id="3.40.50.300:FF:000296">
    <property type="entry name" value="ATP-dependent DNA helicase RecQ"/>
    <property type="match status" value="1"/>
</dbReference>
<dbReference type="Pfam" id="PF16124">
    <property type="entry name" value="RecQ_Zn_bind"/>
    <property type="match status" value="1"/>
</dbReference>
<dbReference type="Proteomes" id="UP000659388">
    <property type="component" value="Unassembled WGS sequence"/>
</dbReference>
<dbReference type="InterPro" id="IPR006293">
    <property type="entry name" value="DNA_helicase_ATP-dep_RecQ_bac"/>
</dbReference>
<evidence type="ECO:0000256" key="11">
    <source>
        <dbReference type="ARBA" id="ARBA00023125"/>
    </source>
</evidence>
<dbReference type="FunFam" id="3.40.50.300:FF:000156">
    <property type="entry name" value="ATP-dependent DNA helicase recQ"/>
    <property type="match status" value="1"/>
</dbReference>
<keyword evidence="21" id="KW-1185">Reference proteome</keyword>
<dbReference type="SMART" id="SM00956">
    <property type="entry name" value="RQC"/>
    <property type="match status" value="1"/>
</dbReference>
<dbReference type="PANTHER" id="PTHR13710">
    <property type="entry name" value="DNA HELICASE RECQ FAMILY MEMBER"/>
    <property type="match status" value="1"/>
</dbReference>
<dbReference type="SUPFAM" id="SSF47819">
    <property type="entry name" value="HRDC-like"/>
    <property type="match status" value="1"/>
</dbReference>
<organism evidence="20 21">
    <name type="scientific">Fulvivirga sediminis</name>
    <dbReference type="NCBI Taxonomy" id="2803949"/>
    <lineage>
        <taxon>Bacteria</taxon>
        <taxon>Pseudomonadati</taxon>
        <taxon>Bacteroidota</taxon>
        <taxon>Cytophagia</taxon>
        <taxon>Cytophagales</taxon>
        <taxon>Fulvivirgaceae</taxon>
        <taxon>Fulvivirga</taxon>
    </lineage>
</organism>
<feature type="domain" description="Helicase ATP-binding" evidence="18">
    <location>
        <begin position="25"/>
        <end position="195"/>
    </location>
</feature>
<keyword evidence="12" id="KW-0233">DNA recombination</keyword>
<evidence type="ECO:0000259" key="17">
    <source>
        <dbReference type="PROSITE" id="PS50967"/>
    </source>
</evidence>
<dbReference type="CDD" id="cd17920">
    <property type="entry name" value="DEXHc_RecQ"/>
    <property type="match status" value="1"/>
</dbReference>
<keyword evidence="11" id="KW-0238">DNA-binding</keyword>
<keyword evidence="14" id="KW-0413">Isomerase</keyword>
<dbReference type="InterPro" id="IPR011545">
    <property type="entry name" value="DEAD/DEAH_box_helicase_dom"/>
</dbReference>
<evidence type="ECO:0000256" key="13">
    <source>
        <dbReference type="ARBA" id="ARBA00023204"/>
    </source>
</evidence>
<evidence type="ECO:0000259" key="19">
    <source>
        <dbReference type="PROSITE" id="PS51194"/>
    </source>
</evidence>
<dbReference type="GO" id="GO:0006260">
    <property type="term" value="P:DNA replication"/>
    <property type="evidence" value="ECO:0007669"/>
    <property type="project" value="InterPro"/>
</dbReference>
<dbReference type="GO" id="GO:0009432">
    <property type="term" value="P:SOS response"/>
    <property type="evidence" value="ECO:0007669"/>
    <property type="project" value="UniProtKB-UniRule"/>
</dbReference>
<feature type="domain" description="HRDC" evidence="17">
    <location>
        <begin position="517"/>
        <end position="597"/>
    </location>
</feature>
<dbReference type="InterPro" id="IPR029491">
    <property type="entry name" value="Helicase_HTH"/>
</dbReference>
<dbReference type="GO" id="GO:0046872">
    <property type="term" value="F:metal ion binding"/>
    <property type="evidence" value="ECO:0007669"/>
    <property type="project" value="UniProtKB-KW"/>
</dbReference>
<dbReference type="Pfam" id="PF14493">
    <property type="entry name" value="HTH_40"/>
    <property type="match status" value="1"/>
</dbReference>
<gene>
    <name evidence="20" type="primary">recQ</name>
    <name evidence="20" type="ORF">JL102_06000</name>
</gene>
<dbReference type="NCBIfam" id="TIGR00614">
    <property type="entry name" value="recQ_fam"/>
    <property type="match status" value="1"/>
</dbReference>
<comment type="caution">
    <text evidence="20">The sequence shown here is derived from an EMBL/GenBank/DDBJ whole genome shotgun (WGS) entry which is preliminary data.</text>
</comment>
<evidence type="ECO:0000256" key="12">
    <source>
        <dbReference type="ARBA" id="ARBA00023172"/>
    </source>
</evidence>
<keyword evidence="7 20" id="KW-0378">Hydrolase</keyword>
<feature type="domain" description="Helicase C-terminal" evidence="19">
    <location>
        <begin position="219"/>
        <end position="362"/>
    </location>
</feature>
<sequence>MNTPEAVLKKYFGYTSFRKHQKEIVDTVLEGNDALVLMPTGGGKSLCYQVPALMLEGVTIVVSPLIALMKDQVDALTANGIAAAYLNSSLTTQEQTEVFSKLRANELKLLYLAPERLIGKGDAFLNFLSEIKVAAIAIDEAHCISQWGHDFRPEYMMLSKLKETFPKVPLIALTATADKLTRADILQQLGIDKSQVFLSSFNRGNIRYLVQPKQSSYEQLVQFLEAHKEDCGIIYCLSRASVEGLAARLKEDGFDALPYHAGLDRKTKDEHQEKFINDQVKIITATIAFGMGIDKSNVRFVVHMDLPKNIEGYYQETGRAGRDGLDSDALLFYSYGDVMKLRGFVEIENNQEQTEVLLKKLSEMAEFGELRTCRRKYLLEYFDEEAPNECGNCDVCLSVDEKFDGTVIAQKALSAVYRLEERFGQTYIIDFLRGSKSAKIWDQHKQIKTYGVGADVSKEEWAHYLRDLIHLGFLKKSEGQYPVLVLTEKSKEVLTGKVKVTLSKVKETIAVVQESAPEYEKPLFDQLKKVRADFARKEGVPPYVIFSDATLVELATYLPLDTEALLKMSGFGEIKLEKYGSEFLSVVKNYCQQHNLSTAIQNKRVKAKKKKKATSGARGTALESLRLFKDGLSVEEIAAQRGIVANTVENHLNECILTGKVNVFDLINQELYNEIYGVVKNNQEPGLKSIKEKLREEITYGQIRSVLNHLKYEADKQPN</sequence>
<dbReference type="Pfam" id="PF09382">
    <property type="entry name" value="RQC"/>
    <property type="match status" value="1"/>
</dbReference>
<accession>A0A937F3I1</accession>
<dbReference type="Pfam" id="PF00271">
    <property type="entry name" value="Helicase_C"/>
    <property type="match status" value="1"/>
</dbReference>
<evidence type="ECO:0000256" key="10">
    <source>
        <dbReference type="ARBA" id="ARBA00022840"/>
    </source>
</evidence>
<dbReference type="Gene3D" id="1.10.10.10">
    <property type="entry name" value="Winged helix-like DNA-binding domain superfamily/Winged helix DNA-binding domain"/>
    <property type="match status" value="1"/>
</dbReference>
<reference evidence="20" key="1">
    <citation type="submission" date="2021-01" db="EMBL/GenBank/DDBJ databases">
        <title>Fulvivirga kasyanovii gen. nov., sp nov., a novel member of the phylum Bacteroidetes isolated from seawater in a mussel farm.</title>
        <authorList>
            <person name="Zhao L.-H."/>
            <person name="Wang Z.-J."/>
        </authorList>
    </citation>
    <scope>NUCLEOTIDE SEQUENCE</scope>
    <source>
        <strain evidence="20">2943</strain>
    </source>
</reference>
<dbReference type="AlphaFoldDB" id="A0A937F3I1"/>
<proteinExistence type="inferred from homology"/>
<protein>
    <recommendedName>
        <fullName evidence="16">DNA helicase RecQ</fullName>
        <ecNumber evidence="16">5.6.2.4</ecNumber>
    </recommendedName>
</protein>
<dbReference type="PROSITE" id="PS50967">
    <property type="entry name" value="HRDC"/>
    <property type="match status" value="1"/>
</dbReference>
<dbReference type="InterPro" id="IPR014001">
    <property type="entry name" value="Helicase_ATP-bd"/>
</dbReference>
<comment type="cofactor">
    <cofactor evidence="1">
        <name>Mg(2+)</name>
        <dbReference type="ChEBI" id="CHEBI:18420"/>
    </cofactor>
</comment>
<evidence type="ECO:0000256" key="15">
    <source>
        <dbReference type="ARBA" id="ARBA00034617"/>
    </source>
</evidence>
<dbReference type="GO" id="GO:0006310">
    <property type="term" value="P:DNA recombination"/>
    <property type="evidence" value="ECO:0007669"/>
    <property type="project" value="UniProtKB-UniRule"/>
</dbReference>
<dbReference type="SMART" id="SM00490">
    <property type="entry name" value="HELICc"/>
    <property type="match status" value="1"/>
</dbReference>
<dbReference type="Pfam" id="PF00570">
    <property type="entry name" value="HRDC"/>
    <property type="match status" value="1"/>
</dbReference>
<evidence type="ECO:0000256" key="1">
    <source>
        <dbReference type="ARBA" id="ARBA00001946"/>
    </source>
</evidence>
<dbReference type="PROSITE" id="PS51194">
    <property type="entry name" value="HELICASE_CTER"/>
    <property type="match status" value="1"/>
</dbReference>
<dbReference type="InterPro" id="IPR010997">
    <property type="entry name" value="HRDC-like_sf"/>
</dbReference>
<evidence type="ECO:0000313" key="21">
    <source>
        <dbReference type="Proteomes" id="UP000659388"/>
    </source>
</evidence>
<evidence type="ECO:0000256" key="6">
    <source>
        <dbReference type="ARBA" id="ARBA00022763"/>
    </source>
</evidence>
<evidence type="ECO:0000256" key="7">
    <source>
        <dbReference type="ARBA" id="ARBA00022801"/>
    </source>
</evidence>
<name>A0A937F3I1_9BACT</name>
<dbReference type="Gene3D" id="1.10.150.80">
    <property type="entry name" value="HRDC domain"/>
    <property type="match status" value="1"/>
</dbReference>
<dbReference type="InterPro" id="IPR004589">
    <property type="entry name" value="DNA_helicase_ATP-dep_RecQ"/>
</dbReference>
<dbReference type="InterPro" id="IPR027417">
    <property type="entry name" value="P-loop_NTPase"/>
</dbReference>
<dbReference type="SMART" id="SM00341">
    <property type="entry name" value="HRDC"/>
    <property type="match status" value="1"/>
</dbReference>
<evidence type="ECO:0000256" key="4">
    <source>
        <dbReference type="ARBA" id="ARBA00022723"/>
    </source>
</evidence>
<dbReference type="InterPro" id="IPR018982">
    <property type="entry name" value="RQC_domain"/>
</dbReference>
<keyword evidence="8 20" id="KW-0347">Helicase</keyword>
<evidence type="ECO:0000256" key="16">
    <source>
        <dbReference type="NCBIfam" id="TIGR01389"/>
    </source>
</evidence>
<evidence type="ECO:0000256" key="5">
    <source>
        <dbReference type="ARBA" id="ARBA00022741"/>
    </source>
</evidence>
<keyword evidence="5" id="KW-0547">Nucleotide-binding</keyword>
<dbReference type="PROSITE" id="PS51192">
    <property type="entry name" value="HELICASE_ATP_BIND_1"/>
    <property type="match status" value="1"/>
</dbReference>
<evidence type="ECO:0000256" key="8">
    <source>
        <dbReference type="ARBA" id="ARBA00022806"/>
    </source>
</evidence>
<dbReference type="GO" id="GO:0016787">
    <property type="term" value="F:hydrolase activity"/>
    <property type="evidence" value="ECO:0007669"/>
    <property type="project" value="UniProtKB-KW"/>
</dbReference>
<dbReference type="InterPro" id="IPR032284">
    <property type="entry name" value="RecQ_Zn-bd"/>
</dbReference>
<keyword evidence="6" id="KW-0227">DNA damage</keyword>
<evidence type="ECO:0000256" key="14">
    <source>
        <dbReference type="ARBA" id="ARBA00023235"/>
    </source>
</evidence>
<evidence type="ECO:0000256" key="2">
    <source>
        <dbReference type="ARBA" id="ARBA00001947"/>
    </source>
</evidence>
<evidence type="ECO:0000256" key="3">
    <source>
        <dbReference type="ARBA" id="ARBA00005446"/>
    </source>
</evidence>
<keyword evidence="13" id="KW-0234">DNA repair</keyword>
<dbReference type="InterPro" id="IPR036388">
    <property type="entry name" value="WH-like_DNA-bd_sf"/>
</dbReference>
<dbReference type="Gene3D" id="3.40.50.300">
    <property type="entry name" value="P-loop containing nucleotide triphosphate hydrolases"/>
    <property type="match status" value="2"/>
</dbReference>
<dbReference type="SUPFAM" id="SSF52540">
    <property type="entry name" value="P-loop containing nucleoside triphosphate hydrolases"/>
    <property type="match status" value="2"/>
</dbReference>
<dbReference type="CDD" id="cd18794">
    <property type="entry name" value="SF2_C_RecQ"/>
    <property type="match status" value="1"/>
</dbReference>
<dbReference type="PANTHER" id="PTHR13710:SF105">
    <property type="entry name" value="ATP-DEPENDENT DNA HELICASE Q1"/>
    <property type="match status" value="1"/>
</dbReference>
<evidence type="ECO:0000313" key="20">
    <source>
        <dbReference type="EMBL" id="MBL3655671.1"/>
    </source>
</evidence>
<evidence type="ECO:0000259" key="18">
    <source>
        <dbReference type="PROSITE" id="PS51192"/>
    </source>
</evidence>
<comment type="cofactor">
    <cofactor evidence="2">
        <name>Zn(2+)</name>
        <dbReference type="ChEBI" id="CHEBI:29105"/>
    </cofactor>
</comment>
<dbReference type="GO" id="GO:0009378">
    <property type="term" value="F:four-way junction helicase activity"/>
    <property type="evidence" value="ECO:0007669"/>
    <property type="project" value="TreeGrafter"/>
</dbReference>
<dbReference type="InterPro" id="IPR002121">
    <property type="entry name" value="HRDC_dom"/>
</dbReference>
<dbReference type="NCBIfam" id="TIGR01389">
    <property type="entry name" value="recQ"/>
    <property type="match status" value="1"/>
</dbReference>
<dbReference type="InterPro" id="IPR044876">
    <property type="entry name" value="HRDC_dom_sf"/>
</dbReference>
<dbReference type="GO" id="GO:0043138">
    <property type="term" value="F:3'-5' DNA helicase activity"/>
    <property type="evidence" value="ECO:0007669"/>
    <property type="project" value="UniProtKB-EC"/>
</dbReference>
<dbReference type="GO" id="GO:0030894">
    <property type="term" value="C:replisome"/>
    <property type="evidence" value="ECO:0007669"/>
    <property type="project" value="TreeGrafter"/>
</dbReference>
<keyword evidence="10" id="KW-0067">ATP-binding</keyword>
<comment type="catalytic activity">
    <reaction evidence="15">
        <text>Couples ATP hydrolysis with the unwinding of duplex DNA by translocating in the 3'-5' direction.</text>
        <dbReference type="EC" id="5.6.2.4"/>
    </reaction>
</comment>
<dbReference type="InterPro" id="IPR001650">
    <property type="entry name" value="Helicase_C-like"/>
</dbReference>
<dbReference type="EMBL" id="JAESIY010000003">
    <property type="protein sequence ID" value="MBL3655671.1"/>
    <property type="molecule type" value="Genomic_DNA"/>
</dbReference>